<evidence type="ECO:0000313" key="2">
    <source>
        <dbReference type="EMBL" id="CAF4911422.1"/>
    </source>
</evidence>
<keyword evidence="3" id="KW-1185">Reference proteome</keyword>
<gene>
    <name evidence="2" type="ORF">QYT958_LOCUS31153</name>
    <name evidence="1" type="ORF">UJA718_LOCUS30174</name>
</gene>
<dbReference type="AlphaFoldDB" id="A0A820ZU17"/>
<evidence type="ECO:0000313" key="1">
    <source>
        <dbReference type="EMBL" id="CAF4567184.1"/>
    </source>
</evidence>
<proteinExistence type="predicted"/>
<accession>A0A820ZU17</accession>
<dbReference type="Proteomes" id="UP000663848">
    <property type="component" value="Unassembled WGS sequence"/>
</dbReference>
<dbReference type="EMBL" id="CAJOBR010014642">
    <property type="protein sequence ID" value="CAF4911422.1"/>
    <property type="molecule type" value="Genomic_DNA"/>
</dbReference>
<dbReference type="Proteomes" id="UP000663873">
    <property type="component" value="Unassembled WGS sequence"/>
</dbReference>
<protein>
    <submittedName>
        <fullName evidence="1">Uncharacterized protein</fullName>
    </submittedName>
</protein>
<feature type="non-terminal residue" evidence="1">
    <location>
        <position position="67"/>
    </location>
</feature>
<reference evidence="1" key="1">
    <citation type="submission" date="2021-02" db="EMBL/GenBank/DDBJ databases">
        <authorList>
            <person name="Nowell W R."/>
        </authorList>
    </citation>
    <scope>NUCLEOTIDE SEQUENCE</scope>
</reference>
<dbReference type="EMBL" id="CAJOBP010011507">
    <property type="protein sequence ID" value="CAF4567184.1"/>
    <property type="molecule type" value="Genomic_DNA"/>
</dbReference>
<name>A0A820ZU17_9BILA</name>
<organism evidence="1 3">
    <name type="scientific">Rotaria socialis</name>
    <dbReference type="NCBI Taxonomy" id="392032"/>
    <lineage>
        <taxon>Eukaryota</taxon>
        <taxon>Metazoa</taxon>
        <taxon>Spiralia</taxon>
        <taxon>Gnathifera</taxon>
        <taxon>Rotifera</taxon>
        <taxon>Eurotatoria</taxon>
        <taxon>Bdelloidea</taxon>
        <taxon>Philodinida</taxon>
        <taxon>Philodinidae</taxon>
        <taxon>Rotaria</taxon>
    </lineage>
</organism>
<evidence type="ECO:0000313" key="3">
    <source>
        <dbReference type="Proteomes" id="UP000663873"/>
    </source>
</evidence>
<sequence>MNSDANLCINLLNNDVENDLMEIDNDRFNSCNNDSDLYSLQDVQEEISNNTTNSFNSSTRWRRLTYR</sequence>
<comment type="caution">
    <text evidence="1">The sequence shown here is derived from an EMBL/GenBank/DDBJ whole genome shotgun (WGS) entry which is preliminary data.</text>
</comment>